<evidence type="ECO:0000256" key="7">
    <source>
        <dbReference type="ARBA" id="ARBA00029660"/>
    </source>
</evidence>
<dbReference type="OrthoDB" id="9792929at2"/>
<sequence>MTGLLVRAATNEDVEGWLRLRLALWPHGEEAEFLDDIRRLLDDGRAFVAEEDERLVGFAEFSLRPYAEGCESSPVPYLEGWYVRPDARRRGYGRALVSAFESWAREHGFREVASDVLLENTESQQAHEALGFQEVERLVVYRKELTRE</sequence>
<dbReference type="InterPro" id="IPR016181">
    <property type="entry name" value="Acyl_CoA_acyltransferase"/>
</dbReference>
<comment type="caution">
    <text evidence="10">The sequence shown here is derived from an EMBL/GenBank/DDBJ whole genome shotgun (WGS) entry which is preliminary data.</text>
</comment>
<evidence type="ECO:0000256" key="8">
    <source>
        <dbReference type="ARBA" id="ARBA00048923"/>
    </source>
</evidence>
<evidence type="ECO:0000256" key="1">
    <source>
        <dbReference type="ARBA" id="ARBA00011738"/>
    </source>
</evidence>
<evidence type="ECO:0000256" key="6">
    <source>
        <dbReference type="ARBA" id="ARBA00023315"/>
    </source>
</evidence>
<keyword evidence="5" id="KW-0046">Antibiotic resistance</keyword>
<evidence type="ECO:0000259" key="9">
    <source>
        <dbReference type="PROSITE" id="PS51186"/>
    </source>
</evidence>
<dbReference type="NCBIfam" id="NF043067">
    <property type="entry name" value="AAC_6p_group_E"/>
    <property type="match status" value="1"/>
</dbReference>
<comment type="subunit">
    <text evidence="1">Homodimer.</text>
</comment>
<dbReference type="InterPro" id="IPR050832">
    <property type="entry name" value="Bact_Acetyltransf"/>
</dbReference>
<evidence type="ECO:0000256" key="5">
    <source>
        <dbReference type="ARBA" id="ARBA00023251"/>
    </source>
</evidence>
<dbReference type="RefSeq" id="WP_110885022.1">
    <property type="nucleotide sequence ID" value="NZ_QJSX01000001.1"/>
</dbReference>
<protein>
    <recommendedName>
        <fullName evidence="3">Aminoglycoside N(6')-acetyltransferase type 1</fullName>
        <ecNumber evidence="2">2.3.1.82</ecNumber>
    </recommendedName>
    <alternativeName>
        <fullName evidence="7">Aminoglycoside resistance protein</fullName>
    </alternativeName>
</protein>
<proteinExistence type="predicted"/>
<dbReference type="SUPFAM" id="SSF55729">
    <property type="entry name" value="Acyl-CoA N-acyltransferases (Nat)"/>
    <property type="match status" value="1"/>
</dbReference>
<dbReference type="Proteomes" id="UP000248326">
    <property type="component" value="Unassembled WGS sequence"/>
</dbReference>
<dbReference type="InterPro" id="IPR024170">
    <property type="entry name" value="Aminoglycoside_N6-AcTrfrase"/>
</dbReference>
<evidence type="ECO:0000256" key="4">
    <source>
        <dbReference type="ARBA" id="ARBA00022679"/>
    </source>
</evidence>
<dbReference type="EC" id="2.3.1.82" evidence="2"/>
<dbReference type="InterPro" id="IPR000182">
    <property type="entry name" value="GNAT_dom"/>
</dbReference>
<organism evidence="10 11">
    <name type="scientific">Deinococcus yavapaiensis KR-236</name>
    <dbReference type="NCBI Taxonomy" id="694435"/>
    <lineage>
        <taxon>Bacteria</taxon>
        <taxon>Thermotogati</taxon>
        <taxon>Deinococcota</taxon>
        <taxon>Deinococci</taxon>
        <taxon>Deinococcales</taxon>
        <taxon>Deinococcaceae</taxon>
        <taxon>Deinococcus</taxon>
    </lineage>
</organism>
<name>A0A318STI2_9DEIO</name>
<evidence type="ECO:0000256" key="2">
    <source>
        <dbReference type="ARBA" id="ARBA00012888"/>
    </source>
</evidence>
<keyword evidence="6" id="KW-0012">Acyltransferase</keyword>
<evidence type="ECO:0000256" key="3">
    <source>
        <dbReference type="ARBA" id="ARBA00017677"/>
    </source>
</evidence>
<dbReference type="EMBL" id="QJSX01000001">
    <property type="protein sequence ID" value="PYE56546.1"/>
    <property type="molecule type" value="Genomic_DNA"/>
</dbReference>
<gene>
    <name evidence="10" type="ORF">DES52_101350</name>
</gene>
<keyword evidence="11" id="KW-1185">Reference proteome</keyword>
<dbReference type="Gene3D" id="3.40.630.30">
    <property type="match status" value="1"/>
</dbReference>
<dbReference type="CDD" id="cd04301">
    <property type="entry name" value="NAT_SF"/>
    <property type="match status" value="1"/>
</dbReference>
<evidence type="ECO:0000313" key="11">
    <source>
        <dbReference type="Proteomes" id="UP000248326"/>
    </source>
</evidence>
<dbReference type="PANTHER" id="PTHR43877:SF1">
    <property type="entry name" value="ACETYLTRANSFERASE"/>
    <property type="match status" value="1"/>
</dbReference>
<accession>A0A318STI2</accession>
<comment type="catalytic activity">
    <reaction evidence="8">
        <text>kanamycin B + acetyl-CoA = N(6')-acetylkanamycin B + CoA + H(+)</text>
        <dbReference type="Rhea" id="RHEA:16449"/>
        <dbReference type="ChEBI" id="CHEBI:15378"/>
        <dbReference type="ChEBI" id="CHEBI:57287"/>
        <dbReference type="ChEBI" id="CHEBI:57288"/>
        <dbReference type="ChEBI" id="CHEBI:58390"/>
        <dbReference type="ChEBI" id="CHEBI:58549"/>
        <dbReference type="EC" id="2.3.1.82"/>
    </reaction>
</comment>
<dbReference type="PROSITE" id="PS51186">
    <property type="entry name" value="GNAT"/>
    <property type="match status" value="1"/>
</dbReference>
<evidence type="ECO:0000313" key="10">
    <source>
        <dbReference type="EMBL" id="PYE56546.1"/>
    </source>
</evidence>
<dbReference type="Pfam" id="PF00583">
    <property type="entry name" value="Acetyltransf_1"/>
    <property type="match status" value="1"/>
</dbReference>
<dbReference type="GO" id="GO:0047663">
    <property type="term" value="F:aminoglycoside 6'-N-acetyltransferase activity"/>
    <property type="evidence" value="ECO:0007669"/>
    <property type="project" value="UniProtKB-EC"/>
</dbReference>
<keyword evidence="4 10" id="KW-0808">Transferase</keyword>
<dbReference type="GO" id="GO:0046677">
    <property type="term" value="P:response to antibiotic"/>
    <property type="evidence" value="ECO:0007669"/>
    <property type="project" value="UniProtKB-KW"/>
</dbReference>
<reference evidence="10 11" key="1">
    <citation type="submission" date="2018-06" db="EMBL/GenBank/DDBJ databases">
        <title>Genomic Encyclopedia of Type Strains, Phase IV (KMG-IV): sequencing the most valuable type-strain genomes for metagenomic binning, comparative biology and taxonomic classification.</title>
        <authorList>
            <person name="Goeker M."/>
        </authorList>
    </citation>
    <scope>NUCLEOTIDE SEQUENCE [LARGE SCALE GENOMIC DNA]</scope>
    <source>
        <strain evidence="10 11">DSM 18048</strain>
    </source>
</reference>
<dbReference type="PANTHER" id="PTHR43877">
    <property type="entry name" value="AMINOALKYLPHOSPHONATE N-ACETYLTRANSFERASE-RELATED-RELATED"/>
    <property type="match status" value="1"/>
</dbReference>
<dbReference type="PIRSF" id="PIRSF000452">
    <property type="entry name" value="6-N-acetyltransf"/>
    <property type="match status" value="1"/>
</dbReference>
<dbReference type="AlphaFoldDB" id="A0A318STI2"/>
<feature type="domain" description="N-acetyltransferase" evidence="9">
    <location>
        <begin position="4"/>
        <end position="148"/>
    </location>
</feature>